<keyword evidence="1" id="KW-0963">Cytoplasm</keyword>
<protein>
    <submittedName>
        <fullName evidence="5">Queuosine biosynthesis protein</fullName>
    </submittedName>
</protein>
<dbReference type="NCBIfam" id="TIGR00113">
    <property type="entry name" value="queA"/>
    <property type="match status" value="1"/>
</dbReference>
<dbReference type="AlphaFoldDB" id="F8N9P4"/>
<dbReference type="GO" id="GO:0051075">
    <property type="term" value="F:S-adenosylmethionine:tRNA ribosyltransferase-isomerase activity"/>
    <property type="evidence" value="ECO:0007669"/>
    <property type="project" value="TreeGrafter"/>
</dbReference>
<keyword evidence="2" id="KW-0808">Transferase</keyword>
<dbReference type="EMBL" id="GL945017">
    <property type="protein sequence ID" value="EGN56686.1"/>
    <property type="molecule type" value="Genomic_DNA"/>
</dbReference>
<evidence type="ECO:0000313" key="5">
    <source>
        <dbReference type="EMBL" id="EGN56686.1"/>
    </source>
</evidence>
<evidence type="ECO:0000313" key="6">
    <source>
        <dbReference type="Proteomes" id="UP000002772"/>
    </source>
</evidence>
<dbReference type="RefSeq" id="WP_007573923.1">
    <property type="nucleotide sequence ID" value="NZ_BPTS01000001.1"/>
</dbReference>
<evidence type="ECO:0000256" key="1">
    <source>
        <dbReference type="ARBA" id="ARBA00022490"/>
    </source>
</evidence>
<dbReference type="InterPro" id="IPR042118">
    <property type="entry name" value="QueA_dom1"/>
</dbReference>
<reference evidence="6" key="1">
    <citation type="journal article" date="2011" name="Stand. Genomic Sci.">
        <title>Non-contiguous finished genome sequence of the opportunistic oral pathogen Prevotella multisaccharivorax type strain (PPPA20).</title>
        <authorList>
            <person name="Pati A."/>
            <person name="Gronow S."/>
            <person name="Lu M."/>
            <person name="Lapidus A."/>
            <person name="Nolan M."/>
            <person name="Lucas S."/>
            <person name="Hammon N."/>
            <person name="Deshpande S."/>
            <person name="Cheng J.F."/>
            <person name="Tapia R."/>
            <person name="Han C."/>
            <person name="Goodwin L."/>
            <person name="Pitluck S."/>
            <person name="Liolios K."/>
            <person name="Pagani I."/>
            <person name="Mavromatis K."/>
            <person name="Mikhailova N."/>
            <person name="Huntemann M."/>
            <person name="Chen A."/>
            <person name="Palaniappan K."/>
            <person name="Land M."/>
            <person name="Hauser L."/>
            <person name="Detter J.C."/>
            <person name="Brambilla E.M."/>
            <person name="Rohde M."/>
            <person name="Goker M."/>
            <person name="Woyke T."/>
            <person name="Bristow J."/>
            <person name="Eisen J.A."/>
            <person name="Markowitz V."/>
            <person name="Hugenholtz P."/>
            <person name="Kyrpides N.C."/>
            <person name="Klenk H.P."/>
            <person name="Ivanova N."/>
        </authorList>
    </citation>
    <scope>NUCLEOTIDE SEQUENCE [LARGE SCALE GENOMIC DNA]</scope>
    <source>
        <strain evidence="6">DSM 17128</strain>
    </source>
</reference>
<dbReference type="Gene3D" id="3.40.1780.10">
    <property type="entry name" value="QueA-like"/>
    <property type="match status" value="1"/>
</dbReference>
<evidence type="ECO:0000256" key="4">
    <source>
        <dbReference type="ARBA" id="ARBA00022785"/>
    </source>
</evidence>
<dbReference type="STRING" id="688246.Premu_1257"/>
<dbReference type="InterPro" id="IPR042119">
    <property type="entry name" value="QueA_dom2"/>
</dbReference>
<name>F8N9P4_9BACT</name>
<dbReference type="PANTHER" id="PTHR30307:SF0">
    <property type="entry name" value="S-ADENOSYLMETHIONINE:TRNA RIBOSYLTRANSFERASE-ISOMERASE"/>
    <property type="match status" value="1"/>
</dbReference>
<accession>F8N9P4</accession>
<dbReference type="InterPro" id="IPR003699">
    <property type="entry name" value="QueA"/>
</dbReference>
<dbReference type="PANTHER" id="PTHR30307">
    <property type="entry name" value="S-ADENOSYLMETHIONINE:TRNA RIBOSYLTRANSFERASE-ISOMERASE"/>
    <property type="match status" value="1"/>
</dbReference>
<gene>
    <name evidence="5" type="ORF">Premu_1257</name>
</gene>
<evidence type="ECO:0000256" key="2">
    <source>
        <dbReference type="ARBA" id="ARBA00022679"/>
    </source>
</evidence>
<dbReference type="GO" id="GO:0008616">
    <property type="term" value="P:tRNA queuosine(34) biosynthetic process"/>
    <property type="evidence" value="ECO:0007669"/>
    <property type="project" value="UniProtKB-KW"/>
</dbReference>
<proteinExistence type="predicted"/>
<dbReference type="eggNOG" id="COG0809">
    <property type="taxonomic scope" value="Bacteria"/>
</dbReference>
<dbReference type="Pfam" id="PF02547">
    <property type="entry name" value="Queuosine_synth"/>
    <property type="match status" value="1"/>
</dbReference>
<keyword evidence="6" id="KW-1185">Reference proteome</keyword>
<dbReference type="Proteomes" id="UP000002772">
    <property type="component" value="Unassembled WGS sequence"/>
</dbReference>
<organism evidence="5 6">
    <name type="scientific">Hallella multisaccharivorax DSM 17128</name>
    <dbReference type="NCBI Taxonomy" id="688246"/>
    <lineage>
        <taxon>Bacteria</taxon>
        <taxon>Pseudomonadati</taxon>
        <taxon>Bacteroidota</taxon>
        <taxon>Bacteroidia</taxon>
        <taxon>Bacteroidales</taxon>
        <taxon>Prevotellaceae</taxon>
        <taxon>Hallella</taxon>
    </lineage>
</organism>
<dbReference type="HOGENOM" id="CLU_039110_1_0_10"/>
<evidence type="ECO:0000256" key="3">
    <source>
        <dbReference type="ARBA" id="ARBA00022691"/>
    </source>
</evidence>
<keyword evidence="4" id="KW-0671">Queuosine biosynthesis</keyword>
<keyword evidence="3" id="KW-0949">S-adenosyl-L-methionine</keyword>
<dbReference type="Gene3D" id="2.40.10.240">
    <property type="entry name" value="QueA-like"/>
    <property type="match status" value="1"/>
</dbReference>
<dbReference type="OrthoDB" id="9805933at2"/>
<dbReference type="InterPro" id="IPR036100">
    <property type="entry name" value="QueA_sf"/>
</dbReference>
<dbReference type="SUPFAM" id="SSF111337">
    <property type="entry name" value="QueA-like"/>
    <property type="match status" value="1"/>
</dbReference>
<sequence>MKLSQFNFNLPQDLVALYPHSIEREFVNDEGAKESFRVFRRDESRLMVLHRTTGEIELFKKDTKGQPVEGDYLDFRNVLDYFGEDDTFVLNDTKVFPARLYGTKEKTDAKIEVFILRELNEETHLWDVLVEPARKIRIGNKLFFDDAGVMVAEVYDNTTSRGRSLRFLYDCPHDQFVHDLYALGECPLPTYILNNRPVEPGMENMHVHSHATKEDMENFQTIYARNVGAVTAPATGLHFSRELMKRMEIKGINTAFITLHCSLSNFSKIEVEDLSKHKMDSEAMIVNKECCDIVNKTKDAGHHICAVGCSVAKATETATGTDGYLKEYDGWTSKFIFPPYDYQLADTMIANFYHPESTLVMATAAFGGYENVMECYRLAVKHGYKFGCFGDSLLIVD</sequence>
<dbReference type="FunFam" id="2.40.10.240:FF:000002">
    <property type="entry name" value="S-adenosylmethionine:tRNA ribosyltransferase-isomerase"/>
    <property type="match status" value="1"/>
</dbReference>